<sequence>MAGGTMFGVSWQAELFDELALRLTGIGQVELVGSAADPAVITDGWSDLDVMITLTRPGQVDLLAGFDAWAVSDVRSTESQVLRIVLRDGRRLDMVVDGGVVAVPPLASDNDIRFVAAVAAAKMGRGDHLIGLHLTLELMRSCLVLAMRLRDGDAGTTVHRFGSERDALVTMSRHCSVAESRFCLVPTSWSARSSCTVAGGASWTRVTSRTGLASARCWTAGSHDRPDSSAWLMWVVGP</sequence>
<gene>
    <name evidence="1" type="ordered locus">MLP_40070</name>
</gene>
<proteinExistence type="predicted"/>
<protein>
    <recommendedName>
        <fullName evidence="3">Polymerase nucleotidyl transferase domain-containing protein</fullName>
    </recommendedName>
</protein>
<evidence type="ECO:0008006" key="3">
    <source>
        <dbReference type="Google" id="ProtNLM"/>
    </source>
</evidence>
<dbReference type="Proteomes" id="UP000007947">
    <property type="component" value="Chromosome"/>
</dbReference>
<dbReference type="eggNOG" id="ENOG5033G86">
    <property type="taxonomic scope" value="Bacteria"/>
</dbReference>
<evidence type="ECO:0000313" key="2">
    <source>
        <dbReference type="Proteomes" id="UP000007947"/>
    </source>
</evidence>
<name>F5XQZ9_MICPN</name>
<dbReference type="EMBL" id="AP012204">
    <property type="protein sequence ID" value="BAK37021.1"/>
    <property type="molecule type" value="Genomic_DNA"/>
</dbReference>
<reference evidence="1 2" key="1">
    <citation type="submission" date="2011-05" db="EMBL/GenBank/DDBJ databases">
        <title>Whole genome sequence of Microlunatus phosphovorus NM-1.</title>
        <authorList>
            <person name="Hosoyama A."/>
            <person name="Sasaki K."/>
            <person name="Harada T."/>
            <person name="Igarashi R."/>
            <person name="Kawakoshi A."/>
            <person name="Sasagawa M."/>
            <person name="Fukada J."/>
            <person name="Nakamura S."/>
            <person name="Katano Y."/>
            <person name="Hanada S."/>
            <person name="Kamagata Y."/>
            <person name="Nakamura N."/>
            <person name="Yamazaki S."/>
            <person name="Fujita N."/>
        </authorList>
    </citation>
    <scope>NUCLEOTIDE SEQUENCE [LARGE SCALE GENOMIC DNA]</scope>
    <source>
        <strain evidence="2">ATCC 700054 / DSM 10555 / JCM 9379 / NBRC 101784 / NCIMB 13414 / VKM Ac-1990 / NM-1</strain>
    </source>
</reference>
<evidence type="ECO:0000313" key="1">
    <source>
        <dbReference type="EMBL" id="BAK37021.1"/>
    </source>
</evidence>
<dbReference type="HOGENOM" id="CLU_1164801_0_0_11"/>
<dbReference type="KEGG" id="mph:MLP_40070"/>
<organism evidence="1 2">
    <name type="scientific">Microlunatus phosphovorus (strain ATCC 700054 / DSM 10555 / JCM 9379 / NBRC 101784 / NCIMB 13414 / VKM Ac-1990 / NM-1)</name>
    <dbReference type="NCBI Taxonomy" id="1032480"/>
    <lineage>
        <taxon>Bacteria</taxon>
        <taxon>Bacillati</taxon>
        <taxon>Actinomycetota</taxon>
        <taxon>Actinomycetes</taxon>
        <taxon>Propionibacteriales</taxon>
        <taxon>Propionibacteriaceae</taxon>
        <taxon>Microlunatus</taxon>
    </lineage>
</organism>
<accession>F5XQZ9</accession>
<keyword evidence="2" id="KW-1185">Reference proteome</keyword>
<dbReference type="AlphaFoldDB" id="F5XQZ9"/>